<dbReference type="Gene3D" id="1.20.5.170">
    <property type="match status" value="1"/>
</dbReference>
<organism evidence="1 2">
    <name type="scientific">Glossina palpalis gambiensis</name>
    <dbReference type="NCBI Taxonomy" id="67801"/>
    <lineage>
        <taxon>Eukaryota</taxon>
        <taxon>Metazoa</taxon>
        <taxon>Ecdysozoa</taxon>
        <taxon>Arthropoda</taxon>
        <taxon>Hexapoda</taxon>
        <taxon>Insecta</taxon>
        <taxon>Pterygota</taxon>
        <taxon>Neoptera</taxon>
        <taxon>Endopterygota</taxon>
        <taxon>Diptera</taxon>
        <taxon>Brachycera</taxon>
        <taxon>Muscomorpha</taxon>
        <taxon>Hippoboscoidea</taxon>
        <taxon>Glossinidae</taxon>
        <taxon>Glossina</taxon>
    </lineage>
</organism>
<keyword evidence="2" id="KW-1185">Reference proteome</keyword>
<dbReference type="GO" id="GO:0006813">
    <property type="term" value="P:potassium ion transport"/>
    <property type="evidence" value="ECO:0007669"/>
    <property type="project" value="InterPro"/>
</dbReference>
<dbReference type="PROSITE" id="PS00390">
    <property type="entry name" value="ATPASE_NA_K_BETA_1"/>
    <property type="match status" value="1"/>
</dbReference>
<dbReference type="STRING" id="67801.A0A1B0C205"/>
<dbReference type="AlphaFoldDB" id="A0A1B0C205"/>
<dbReference type="VEuPathDB" id="VectorBase:GPPI046965"/>
<dbReference type="GO" id="GO:0006814">
    <property type="term" value="P:sodium ion transport"/>
    <property type="evidence" value="ECO:0007669"/>
    <property type="project" value="InterPro"/>
</dbReference>
<dbReference type="Pfam" id="PF00287">
    <property type="entry name" value="Na_K-ATPase"/>
    <property type="match status" value="1"/>
</dbReference>
<reference evidence="2" key="1">
    <citation type="submission" date="2015-01" db="EMBL/GenBank/DDBJ databases">
        <authorList>
            <person name="Aksoy S."/>
            <person name="Warren W."/>
            <person name="Wilson R.K."/>
        </authorList>
    </citation>
    <scope>NUCLEOTIDE SEQUENCE [LARGE SCALE GENOMIC DNA]</scope>
    <source>
        <strain evidence="2">IAEA</strain>
    </source>
</reference>
<name>A0A1B0C205_9MUSC</name>
<sequence length="60" mass="6970">MADKKIAEQYYAPPPKMGKWEGFKKFLWNSDTSQCLGRTGASWDTQSLLTHIQYLKLTFL</sequence>
<dbReference type="EMBL" id="JXJN01024280">
    <property type="status" value="NOT_ANNOTATED_CDS"/>
    <property type="molecule type" value="Genomic_DNA"/>
</dbReference>
<reference evidence="1" key="2">
    <citation type="submission" date="2020-05" db="UniProtKB">
        <authorList>
            <consortium name="EnsemblMetazoa"/>
        </authorList>
    </citation>
    <scope>IDENTIFICATION</scope>
    <source>
        <strain evidence="1">IAEA</strain>
    </source>
</reference>
<dbReference type="EnsemblMetazoa" id="GPPI046965-RA">
    <property type="protein sequence ID" value="GPPI046965-PA"/>
    <property type="gene ID" value="GPPI046965"/>
</dbReference>
<protein>
    <submittedName>
        <fullName evidence="1">Uncharacterized protein</fullName>
    </submittedName>
</protein>
<dbReference type="GO" id="GO:0005890">
    <property type="term" value="C:sodium:potassium-exchanging ATPase complex"/>
    <property type="evidence" value="ECO:0007669"/>
    <property type="project" value="InterPro"/>
</dbReference>
<dbReference type="Proteomes" id="UP000092460">
    <property type="component" value="Unassembled WGS sequence"/>
</dbReference>
<evidence type="ECO:0000313" key="1">
    <source>
        <dbReference type="EnsemblMetazoa" id="GPPI046965-PA"/>
    </source>
</evidence>
<accession>A0A1B0C205</accession>
<evidence type="ECO:0000313" key="2">
    <source>
        <dbReference type="Proteomes" id="UP000092460"/>
    </source>
</evidence>
<dbReference type="InterPro" id="IPR000402">
    <property type="entry name" value="Na/K_ATPase_sub_beta"/>
</dbReference>
<proteinExistence type="predicted"/>